<sequence length="244" mass="28329">MDLLKNFEHLHRKKYAGNIDNLDKALIISLLRKGFEFDSLQSLKEFVSEKCTHVKQQPNERSGVYLTDRNASSNSFSRSNLLMEYDSFGNVSYPVGLSKVFLDNYSPNFSPNREKISSCEVECPECKGIGCNFCNLEGNVILKSESMLHHPEFLNARSRYRSQQRQLGFCKKPKKLPAGSRVHFKRVGEDRYLTGKVIERNKTKYFVNDKWLDKYGEVKPVFKSIIYDTELDDYLYSEFNILIS</sequence>
<proteinExistence type="predicted"/>
<name>A0A7X8SRJ4_9BACT</name>
<organism evidence="1 2">
    <name type="scientific">Flammeovirga agarivorans</name>
    <dbReference type="NCBI Taxonomy" id="2726742"/>
    <lineage>
        <taxon>Bacteria</taxon>
        <taxon>Pseudomonadati</taxon>
        <taxon>Bacteroidota</taxon>
        <taxon>Cytophagia</taxon>
        <taxon>Cytophagales</taxon>
        <taxon>Flammeovirgaceae</taxon>
        <taxon>Flammeovirga</taxon>
    </lineage>
</organism>
<evidence type="ECO:0000313" key="2">
    <source>
        <dbReference type="Proteomes" id="UP000585050"/>
    </source>
</evidence>
<dbReference type="AlphaFoldDB" id="A0A7X8SRJ4"/>
<accession>A0A7X8SRJ4</accession>
<gene>
    <name evidence="1" type="ORF">HGP29_27380</name>
</gene>
<dbReference type="RefSeq" id="WP_168885668.1">
    <property type="nucleotide sequence ID" value="NZ_JABAIL010000016.1"/>
</dbReference>
<protein>
    <submittedName>
        <fullName evidence="1">Uncharacterized protein</fullName>
    </submittedName>
</protein>
<keyword evidence="2" id="KW-1185">Reference proteome</keyword>
<dbReference type="Proteomes" id="UP000585050">
    <property type="component" value="Unassembled WGS sequence"/>
</dbReference>
<evidence type="ECO:0000313" key="1">
    <source>
        <dbReference type="EMBL" id="NLR94959.1"/>
    </source>
</evidence>
<reference evidence="1 2" key="1">
    <citation type="submission" date="2020-04" db="EMBL/GenBank/DDBJ databases">
        <title>Flammeovirga sp. SR4, a novel species isolated from seawater.</title>
        <authorList>
            <person name="Wang X."/>
        </authorList>
    </citation>
    <scope>NUCLEOTIDE SEQUENCE [LARGE SCALE GENOMIC DNA]</scope>
    <source>
        <strain evidence="1 2">SR4</strain>
    </source>
</reference>
<comment type="caution">
    <text evidence="1">The sequence shown here is derived from an EMBL/GenBank/DDBJ whole genome shotgun (WGS) entry which is preliminary data.</text>
</comment>
<dbReference type="EMBL" id="JABAIL010000016">
    <property type="protein sequence ID" value="NLR94959.1"/>
    <property type="molecule type" value="Genomic_DNA"/>
</dbReference>